<name>A0A8S1MR04_9CILI</name>
<dbReference type="EMBL" id="CAJJDN010000043">
    <property type="protein sequence ID" value="CAD8082079.1"/>
    <property type="molecule type" value="Genomic_DNA"/>
</dbReference>
<dbReference type="Proteomes" id="UP000692954">
    <property type="component" value="Unassembled WGS sequence"/>
</dbReference>
<dbReference type="AlphaFoldDB" id="A0A8S1MR04"/>
<sequence length="90" mass="11012">MKRMIPYINNTVKELNERISEQRLSSLAADLKDIVIFVKEQENKQMNQRFMLKNRMIIKEHQIFEYTPFEKLETFNNEFTLLERFVVLKK</sequence>
<evidence type="ECO:0000313" key="1">
    <source>
        <dbReference type="EMBL" id="CAD8082079.1"/>
    </source>
</evidence>
<protein>
    <submittedName>
        <fullName evidence="1">Uncharacterized protein</fullName>
    </submittedName>
</protein>
<gene>
    <name evidence="1" type="ORF">PSON_ATCC_30995.1.T0430008</name>
</gene>
<keyword evidence="2" id="KW-1185">Reference proteome</keyword>
<evidence type="ECO:0000313" key="2">
    <source>
        <dbReference type="Proteomes" id="UP000692954"/>
    </source>
</evidence>
<reference evidence="1" key="1">
    <citation type="submission" date="2021-01" db="EMBL/GenBank/DDBJ databases">
        <authorList>
            <consortium name="Genoscope - CEA"/>
            <person name="William W."/>
        </authorList>
    </citation>
    <scope>NUCLEOTIDE SEQUENCE</scope>
</reference>
<proteinExistence type="predicted"/>
<accession>A0A8S1MR04</accession>
<organism evidence="1 2">
    <name type="scientific">Paramecium sonneborni</name>
    <dbReference type="NCBI Taxonomy" id="65129"/>
    <lineage>
        <taxon>Eukaryota</taxon>
        <taxon>Sar</taxon>
        <taxon>Alveolata</taxon>
        <taxon>Ciliophora</taxon>
        <taxon>Intramacronucleata</taxon>
        <taxon>Oligohymenophorea</taxon>
        <taxon>Peniculida</taxon>
        <taxon>Parameciidae</taxon>
        <taxon>Paramecium</taxon>
    </lineage>
</organism>
<comment type="caution">
    <text evidence="1">The sequence shown here is derived from an EMBL/GenBank/DDBJ whole genome shotgun (WGS) entry which is preliminary data.</text>
</comment>